<reference evidence="2 3" key="1">
    <citation type="submission" date="2020-03" db="EMBL/GenBank/DDBJ databases">
        <title>Two novel Motilibacter sp.</title>
        <authorList>
            <person name="Liu S."/>
        </authorList>
    </citation>
    <scope>NUCLEOTIDE SEQUENCE [LARGE SCALE GENOMIC DNA]</scope>
    <source>
        <strain evidence="2 3">E257</strain>
    </source>
</reference>
<dbReference type="PANTHER" id="PTHR43162:SF1">
    <property type="entry name" value="PRESTALK A DIFFERENTIATION PROTEIN A"/>
    <property type="match status" value="1"/>
</dbReference>
<organism evidence="2 3">
    <name type="scientific">Motilibacter deserti</name>
    <dbReference type="NCBI Taxonomy" id="2714956"/>
    <lineage>
        <taxon>Bacteria</taxon>
        <taxon>Bacillati</taxon>
        <taxon>Actinomycetota</taxon>
        <taxon>Actinomycetes</taxon>
        <taxon>Motilibacterales</taxon>
        <taxon>Motilibacteraceae</taxon>
        <taxon>Motilibacter</taxon>
    </lineage>
</organism>
<evidence type="ECO:0000259" key="1">
    <source>
        <dbReference type="Pfam" id="PF05368"/>
    </source>
</evidence>
<name>A0ABX0GQM1_9ACTN</name>
<dbReference type="InterPro" id="IPR051604">
    <property type="entry name" value="Ergot_Alk_Oxidoreductase"/>
</dbReference>
<evidence type="ECO:0000313" key="2">
    <source>
        <dbReference type="EMBL" id="NHC13138.1"/>
    </source>
</evidence>
<sequence>MTTIAVTSAASSQMSPVVRALREAGHRVRALHRPQSRVLASWDEAAPADLLDPDSLISALDGVQAAVVGLPLEFEARPAMRQAENLLLALQKAGVGRVVLNTGTPLPPTAVGVPFLDARRWLADELAVSGVTAVVHPAATYLENLVAPWSLPLLRRGVVEYPLPAEASIPWVAGADLAQAVVELIDAERPARLTVVAGPEDLQGPDLARALSAAMDREVEWRTISPAKYEQLLRPHLGERTAAGVAGAYAVPAPPPALPRDAQLIRGRTSATAWVREALAGIPG</sequence>
<comment type="caution">
    <text evidence="2">The sequence shown here is derived from an EMBL/GenBank/DDBJ whole genome shotgun (WGS) entry which is preliminary data.</text>
</comment>
<dbReference type="InterPro" id="IPR036291">
    <property type="entry name" value="NAD(P)-bd_dom_sf"/>
</dbReference>
<gene>
    <name evidence="2" type="ORF">G9H71_05010</name>
</gene>
<dbReference type="RefSeq" id="WP_166278680.1">
    <property type="nucleotide sequence ID" value="NZ_JAANNP010000001.1"/>
</dbReference>
<proteinExistence type="predicted"/>
<evidence type="ECO:0000313" key="3">
    <source>
        <dbReference type="Proteomes" id="UP000800981"/>
    </source>
</evidence>
<feature type="domain" description="NmrA-like" evidence="1">
    <location>
        <begin position="3"/>
        <end position="232"/>
    </location>
</feature>
<protein>
    <submittedName>
        <fullName evidence="2">NmrA family NAD(P)-binding protein</fullName>
    </submittedName>
</protein>
<dbReference type="Proteomes" id="UP000800981">
    <property type="component" value="Unassembled WGS sequence"/>
</dbReference>
<accession>A0ABX0GQM1</accession>
<dbReference type="PANTHER" id="PTHR43162">
    <property type="match status" value="1"/>
</dbReference>
<dbReference type="SUPFAM" id="SSF51735">
    <property type="entry name" value="NAD(P)-binding Rossmann-fold domains"/>
    <property type="match status" value="1"/>
</dbReference>
<dbReference type="InterPro" id="IPR008030">
    <property type="entry name" value="NmrA-like"/>
</dbReference>
<dbReference type="Pfam" id="PF05368">
    <property type="entry name" value="NmrA"/>
    <property type="match status" value="1"/>
</dbReference>
<keyword evidence="3" id="KW-1185">Reference proteome</keyword>
<dbReference type="Gene3D" id="3.40.50.720">
    <property type="entry name" value="NAD(P)-binding Rossmann-like Domain"/>
    <property type="match status" value="1"/>
</dbReference>
<dbReference type="EMBL" id="JAANNP010000001">
    <property type="protein sequence ID" value="NHC13138.1"/>
    <property type="molecule type" value="Genomic_DNA"/>
</dbReference>